<dbReference type="RefSeq" id="WP_091585643.1">
    <property type="nucleotide sequence ID" value="NZ_FMXM01000027.1"/>
</dbReference>
<name>A0A1G5ZSB0_9HYPH</name>
<keyword evidence="5" id="KW-0472">Membrane</keyword>
<dbReference type="Proteomes" id="UP000198588">
    <property type="component" value="Unassembled WGS sequence"/>
</dbReference>
<dbReference type="PROSITE" id="PS50110">
    <property type="entry name" value="RESPONSE_REGULATORY"/>
    <property type="match status" value="1"/>
</dbReference>
<keyword evidence="5" id="KW-0812">Transmembrane</keyword>
<feature type="transmembrane region" description="Helical" evidence="5">
    <location>
        <begin position="455"/>
        <end position="474"/>
    </location>
</feature>
<dbReference type="GO" id="GO:0016020">
    <property type="term" value="C:membrane"/>
    <property type="evidence" value="ECO:0007669"/>
    <property type="project" value="InterPro"/>
</dbReference>
<dbReference type="GO" id="GO:0000160">
    <property type="term" value="P:phosphorelay signal transduction system"/>
    <property type="evidence" value="ECO:0007669"/>
    <property type="project" value="InterPro"/>
</dbReference>
<dbReference type="PANTHER" id="PTHR44591">
    <property type="entry name" value="STRESS RESPONSE REGULATOR PROTEIN 1"/>
    <property type="match status" value="1"/>
</dbReference>
<dbReference type="InterPro" id="IPR000620">
    <property type="entry name" value="EamA_dom"/>
</dbReference>
<organism evidence="7 8">
    <name type="scientific">Mesorhizobium qingshengii</name>
    <dbReference type="NCBI Taxonomy" id="1165689"/>
    <lineage>
        <taxon>Bacteria</taxon>
        <taxon>Pseudomonadati</taxon>
        <taxon>Pseudomonadota</taxon>
        <taxon>Alphaproteobacteria</taxon>
        <taxon>Hyphomicrobiales</taxon>
        <taxon>Phyllobacteriaceae</taxon>
        <taxon>Mesorhizobium</taxon>
    </lineage>
</organism>
<feature type="transmembrane region" description="Helical" evidence="5">
    <location>
        <begin position="361"/>
        <end position="381"/>
    </location>
</feature>
<feature type="transmembrane region" description="Helical" evidence="5">
    <location>
        <begin position="336"/>
        <end position="355"/>
    </location>
</feature>
<feature type="transmembrane region" description="Helical" evidence="5">
    <location>
        <begin position="211"/>
        <end position="232"/>
    </location>
</feature>
<sequence>MSIVSAIQPPEALAPDGARVLIVDDSATVRLKLSKAIQMLGHETTAVASGKLALEQVAQNTFDLVLLDIVMPEMDGFEVLKTLKSSRATRDLPVIVISALDEEMSSVVNAIELGAEDFLPKDFEPALLEARVSTCIEKKRLRDIEKEYLRQVAKLTRAASALEAGKFNPSKLGLQDVTGRRDGLGKLATVFSTMAQKVYERERQLRQNIRTFRGGLLLIACGALWGLIVPLSKMAANIAAHPIGLALLVDAIGAALCIGICASRKTLPPLNTLTKTEWTYIAGLAFLSSVINQLLVYWLVGKLPAFIVAIVIVLEGFAVFLFAAVMRVESPRLKRFLGLAIGLIGVGAIMVNAETGGEEGQWLWMALALLIPATYAAEDLYISQKQPTNIDCVAIYGLALTASCFMLIPLAVGFSDFIPVQFLAGKLGVIVILIALASALAMILFIYLIRTTGAVFASQSAYATTVAGIGWSIVLLGEYIPLWTWAALGLIIVGLIMVEPKQEAEEEPPLLDGAIEDLPI</sequence>
<dbReference type="SMART" id="SM00448">
    <property type="entry name" value="REC"/>
    <property type="match status" value="1"/>
</dbReference>
<feature type="domain" description="Response regulatory" evidence="6">
    <location>
        <begin position="19"/>
        <end position="136"/>
    </location>
</feature>
<dbReference type="InterPro" id="IPR050595">
    <property type="entry name" value="Bact_response_regulator"/>
</dbReference>
<keyword evidence="1 4" id="KW-0597">Phosphoprotein</keyword>
<evidence type="ECO:0000256" key="1">
    <source>
        <dbReference type="ARBA" id="ARBA00022553"/>
    </source>
</evidence>
<feature type="modified residue" description="4-aspartylphosphate" evidence="4">
    <location>
        <position position="68"/>
    </location>
</feature>
<dbReference type="STRING" id="1165689.SAMN02927914_05956"/>
<feature type="transmembrane region" description="Helical" evidence="5">
    <location>
        <begin position="278"/>
        <end position="299"/>
    </location>
</feature>
<dbReference type="InterPro" id="IPR011006">
    <property type="entry name" value="CheY-like_superfamily"/>
</dbReference>
<evidence type="ECO:0000313" key="7">
    <source>
        <dbReference type="EMBL" id="SDA97718.1"/>
    </source>
</evidence>
<evidence type="ECO:0000256" key="2">
    <source>
        <dbReference type="ARBA" id="ARBA00023015"/>
    </source>
</evidence>
<dbReference type="InterPro" id="IPR037185">
    <property type="entry name" value="EmrE-like"/>
</dbReference>
<evidence type="ECO:0000256" key="5">
    <source>
        <dbReference type="SAM" id="Phobius"/>
    </source>
</evidence>
<feature type="transmembrane region" description="Helical" evidence="5">
    <location>
        <begin position="480"/>
        <end position="498"/>
    </location>
</feature>
<keyword evidence="2" id="KW-0805">Transcription regulation</keyword>
<accession>A0A1G5ZSB0</accession>
<dbReference type="SUPFAM" id="SSF52172">
    <property type="entry name" value="CheY-like"/>
    <property type="match status" value="1"/>
</dbReference>
<dbReference type="PANTHER" id="PTHR44591:SF3">
    <property type="entry name" value="RESPONSE REGULATORY DOMAIN-CONTAINING PROTEIN"/>
    <property type="match status" value="1"/>
</dbReference>
<keyword evidence="5" id="KW-1133">Transmembrane helix</keyword>
<dbReference type="Gene3D" id="3.40.50.2300">
    <property type="match status" value="1"/>
</dbReference>
<feature type="transmembrane region" description="Helical" evidence="5">
    <location>
        <begin position="238"/>
        <end position="258"/>
    </location>
</feature>
<protein>
    <submittedName>
        <fullName evidence="7">EamA-like transporter family protein</fullName>
    </submittedName>
</protein>
<dbReference type="EMBL" id="FMXM01000027">
    <property type="protein sequence ID" value="SDA97718.1"/>
    <property type="molecule type" value="Genomic_DNA"/>
</dbReference>
<dbReference type="SUPFAM" id="SSF103481">
    <property type="entry name" value="Multidrug resistance efflux transporter EmrE"/>
    <property type="match status" value="2"/>
</dbReference>
<feature type="transmembrane region" description="Helical" evidence="5">
    <location>
        <begin position="427"/>
        <end position="448"/>
    </location>
</feature>
<feature type="transmembrane region" description="Helical" evidence="5">
    <location>
        <begin position="305"/>
        <end position="324"/>
    </location>
</feature>
<dbReference type="InterPro" id="IPR001789">
    <property type="entry name" value="Sig_transdc_resp-reg_receiver"/>
</dbReference>
<evidence type="ECO:0000256" key="4">
    <source>
        <dbReference type="PROSITE-ProRule" id="PRU00169"/>
    </source>
</evidence>
<dbReference type="OrthoDB" id="315417at2"/>
<reference evidence="7 8" key="1">
    <citation type="submission" date="2016-10" db="EMBL/GenBank/DDBJ databases">
        <authorList>
            <person name="de Groot N.N."/>
        </authorList>
    </citation>
    <scope>NUCLEOTIDE SEQUENCE [LARGE SCALE GENOMIC DNA]</scope>
    <source>
        <strain evidence="7 8">CGMCC 1.12097</strain>
    </source>
</reference>
<feature type="transmembrane region" description="Helical" evidence="5">
    <location>
        <begin position="393"/>
        <end position="415"/>
    </location>
</feature>
<evidence type="ECO:0000256" key="3">
    <source>
        <dbReference type="ARBA" id="ARBA00023163"/>
    </source>
</evidence>
<evidence type="ECO:0000259" key="6">
    <source>
        <dbReference type="PROSITE" id="PS50110"/>
    </source>
</evidence>
<proteinExistence type="predicted"/>
<dbReference type="Pfam" id="PF00892">
    <property type="entry name" value="EamA"/>
    <property type="match status" value="2"/>
</dbReference>
<dbReference type="AlphaFoldDB" id="A0A1G5ZSB0"/>
<gene>
    <name evidence="7" type="ORF">SAMN02927914_05956</name>
</gene>
<evidence type="ECO:0000313" key="8">
    <source>
        <dbReference type="Proteomes" id="UP000198588"/>
    </source>
</evidence>
<dbReference type="Pfam" id="PF00072">
    <property type="entry name" value="Response_reg"/>
    <property type="match status" value="1"/>
</dbReference>
<keyword evidence="3" id="KW-0804">Transcription</keyword>